<dbReference type="RefSeq" id="WP_229957378.1">
    <property type="nucleotide sequence ID" value="NZ_JAJJWI010000001.1"/>
</dbReference>
<keyword evidence="2" id="KW-1185">Reference proteome</keyword>
<evidence type="ECO:0000313" key="1">
    <source>
        <dbReference type="EMBL" id="MFD2069102.1"/>
    </source>
</evidence>
<reference evidence="2" key="1">
    <citation type="journal article" date="2019" name="Int. J. Syst. Evol. Microbiol.">
        <title>The Global Catalogue of Microorganisms (GCM) 10K type strain sequencing project: providing services to taxonomists for standard genome sequencing and annotation.</title>
        <authorList>
            <consortium name="The Broad Institute Genomics Platform"/>
            <consortium name="The Broad Institute Genome Sequencing Center for Infectious Disease"/>
            <person name="Wu L."/>
            <person name="Ma J."/>
        </authorList>
    </citation>
    <scope>NUCLEOTIDE SEQUENCE [LARGE SCALE GENOMIC DNA]</scope>
    <source>
        <strain evidence="2">JCM 16545</strain>
    </source>
</reference>
<comment type="caution">
    <text evidence="1">The sequence shown here is derived from an EMBL/GenBank/DDBJ whole genome shotgun (WGS) entry which is preliminary data.</text>
</comment>
<name>A0ABW4X4S7_9BACT</name>
<proteinExistence type="predicted"/>
<protein>
    <submittedName>
        <fullName evidence="1">Uncharacterized protein</fullName>
    </submittedName>
</protein>
<gene>
    <name evidence="1" type="ORF">ACFSKU_19610</name>
</gene>
<evidence type="ECO:0000313" key="2">
    <source>
        <dbReference type="Proteomes" id="UP001597369"/>
    </source>
</evidence>
<organism evidence="1 2">
    <name type="scientific">Pontibacter silvestris</name>
    <dbReference type="NCBI Taxonomy" id="2305183"/>
    <lineage>
        <taxon>Bacteria</taxon>
        <taxon>Pseudomonadati</taxon>
        <taxon>Bacteroidota</taxon>
        <taxon>Cytophagia</taxon>
        <taxon>Cytophagales</taxon>
        <taxon>Hymenobacteraceae</taxon>
        <taxon>Pontibacter</taxon>
    </lineage>
</organism>
<dbReference type="EMBL" id="JBHUHV010000058">
    <property type="protein sequence ID" value="MFD2069102.1"/>
    <property type="molecule type" value="Genomic_DNA"/>
</dbReference>
<accession>A0ABW4X4S7</accession>
<sequence>MNKKTLFAAVILGSLLLLTFFVARKKMISPSASVNNITAYQNEIEEWHQHRISSLKKGNSWLALAGLYWLKEGENSFGGNADNDVVFPAGKLKVVLVHLYCTKEWLP</sequence>
<dbReference type="Proteomes" id="UP001597369">
    <property type="component" value="Unassembled WGS sequence"/>
</dbReference>